<keyword evidence="3" id="KW-1185">Reference proteome</keyword>
<gene>
    <name evidence="2" type="ORF">M5D96_000625</name>
</gene>
<feature type="compositionally biased region" description="Basic and acidic residues" evidence="1">
    <location>
        <begin position="94"/>
        <end position="110"/>
    </location>
</feature>
<feature type="region of interest" description="Disordered" evidence="1">
    <location>
        <begin position="1"/>
        <end position="110"/>
    </location>
</feature>
<reference evidence="2" key="1">
    <citation type="journal article" date="2023" name="Genome Biol. Evol.">
        <title>Long-read-based Genome Assembly of Drosophila gunungcola Reveals Fewer Chemosensory Genes in Flower-breeding Species.</title>
        <authorList>
            <person name="Negi A."/>
            <person name="Liao B.Y."/>
            <person name="Yeh S.D."/>
        </authorList>
    </citation>
    <scope>NUCLEOTIDE SEQUENCE</scope>
    <source>
        <strain evidence="2">Sukarami</strain>
    </source>
</reference>
<proteinExistence type="predicted"/>
<evidence type="ECO:0000313" key="2">
    <source>
        <dbReference type="EMBL" id="KAI8044462.1"/>
    </source>
</evidence>
<dbReference type="Proteomes" id="UP001059596">
    <property type="component" value="Chromosome 3R"/>
</dbReference>
<organism evidence="2 3">
    <name type="scientific">Drosophila gunungcola</name>
    <name type="common">fruit fly</name>
    <dbReference type="NCBI Taxonomy" id="103775"/>
    <lineage>
        <taxon>Eukaryota</taxon>
        <taxon>Metazoa</taxon>
        <taxon>Ecdysozoa</taxon>
        <taxon>Arthropoda</taxon>
        <taxon>Hexapoda</taxon>
        <taxon>Insecta</taxon>
        <taxon>Pterygota</taxon>
        <taxon>Neoptera</taxon>
        <taxon>Endopterygota</taxon>
        <taxon>Diptera</taxon>
        <taxon>Brachycera</taxon>
        <taxon>Muscomorpha</taxon>
        <taxon>Ephydroidea</taxon>
        <taxon>Drosophilidae</taxon>
        <taxon>Drosophila</taxon>
        <taxon>Sophophora</taxon>
    </lineage>
</organism>
<protein>
    <submittedName>
        <fullName evidence="2">Uncharacterized protein</fullName>
    </submittedName>
</protein>
<name>A0A9Q0BTT7_9MUSC</name>
<dbReference type="AlphaFoldDB" id="A0A9Q0BTT7"/>
<evidence type="ECO:0000256" key="1">
    <source>
        <dbReference type="SAM" id="MobiDB-lite"/>
    </source>
</evidence>
<comment type="caution">
    <text evidence="2">The sequence shown here is derived from an EMBL/GenBank/DDBJ whole genome shotgun (WGS) entry which is preliminary data.</text>
</comment>
<evidence type="ECO:0000313" key="3">
    <source>
        <dbReference type="Proteomes" id="UP001059596"/>
    </source>
</evidence>
<sequence length="110" mass="11960">MQQAKAPKTRPQKETTMSSQPLSHESGNYMQQMKHALGHAASTAAAWSKAKSQAKPRQGKAQPGQGEGKKVNLNAKAKAKAKGKVLGMWSSCSKEQKPRQTRHVALDHTE</sequence>
<feature type="compositionally biased region" description="Low complexity" evidence="1">
    <location>
        <begin position="40"/>
        <end position="51"/>
    </location>
</feature>
<accession>A0A9Q0BTT7</accession>
<feature type="compositionally biased region" description="Polar residues" evidence="1">
    <location>
        <begin position="14"/>
        <end position="31"/>
    </location>
</feature>
<dbReference type="EMBL" id="JAMKOV010000001">
    <property type="protein sequence ID" value="KAI8044462.1"/>
    <property type="molecule type" value="Genomic_DNA"/>
</dbReference>